<proteinExistence type="predicted"/>
<dbReference type="Proteomes" id="UP000822688">
    <property type="component" value="Chromosome 1"/>
</dbReference>
<protein>
    <submittedName>
        <fullName evidence="1">Uncharacterized protein</fullName>
    </submittedName>
</protein>
<evidence type="ECO:0000313" key="1">
    <source>
        <dbReference type="EMBL" id="KAG0590191.1"/>
    </source>
</evidence>
<evidence type="ECO:0000313" key="2">
    <source>
        <dbReference type="Proteomes" id="UP000822688"/>
    </source>
</evidence>
<reference evidence="1" key="1">
    <citation type="submission" date="2020-06" db="EMBL/GenBank/DDBJ databases">
        <title>WGS assembly of Ceratodon purpureus strain R40.</title>
        <authorList>
            <person name="Carey S.B."/>
            <person name="Jenkins J."/>
            <person name="Shu S."/>
            <person name="Lovell J.T."/>
            <person name="Sreedasyam A."/>
            <person name="Maumus F."/>
            <person name="Tiley G.P."/>
            <person name="Fernandez-Pozo N."/>
            <person name="Barry K."/>
            <person name="Chen C."/>
            <person name="Wang M."/>
            <person name="Lipzen A."/>
            <person name="Daum C."/>
            <person name="Saski C.A."/>
            <person name="Payton A.C."/>
            <person name="Mcbreen J.C."/>
            <person name="Conrad R.E."/>
            <person name="Kollar L.M."/>
            <person name="Olsson S."/>
            <person name="Huttunen S."/>
            <person name="Landis J.B."/>
            <person name="Wickett N.J."/>
            <person name="Johnson M.G."/>
            <person name="Rensing S.A."/>
            <person name="Grimwood J."/>
            <person name="Schmutz J."/>
            <person name="Mcdaniel S.F."/>
        </authorList>
    </citation>
    <scope>NUCLEOTIDE SEQUENCE</scope>
    <source>
        <strain evidence="1">R40</strain>
    </source>
</reference>
<dbReference type="AlphaFoldDB" id="A0A8T0J5U4"/>
<keyword evidence="2" id="KW-1185">Reference proteome</keyword>
<comment type="caution">
    <text evidence="1">The sequence shown here is derived from an EMBL/GenBank/DDBJ whole genome shotgun (WGS) entry which is preliminary data.</text>
</comment>
<dbReference type="EMBL" id="CM026421">
    <property type="protein sequence ID" value="KAG0590191.1"/>
    <property type="molecule type" value="Genomic_DNA"/>
</dbReference>
<accession>A0A8T0J5U4</accession>
<gene>
    <name evidence="1" type="ORF">KC19_1G079700</name>
</gene>
<sequence>MRKRFYGEQGLGLEMVLVFSRSGCWPFFARSRSRLRGLFFGDTNRDLLNLDTVQLLLVLSNLISKPSNDYHLTR</sequence>
<organism evidence="1 2">
    <name type="scientific">Ceratodon purpureus</name>
    <name type="common">Fire moss</name>
    <name type="synonym">Dicranum purpureum</name>
    <dbReference type="NCBI Taxonomy" id="3225"/>
    <lineage>
        <taxon>Eukaryota</taxon>
        <taxon>Viridiplantae</taxon>
        <taxon>Streptophyta</taxon>
        <taxon>Embryophyta</taxon>
        <taxon>Bryophyta</taxon>
        <taxon>Bryophytina</taxon>
        <taxon>Bryopsida</taxon>
        <taxon>Dicranidae</taxon>
        <taxon>Pseudoditrichales</taxon>
        <taxon>Ditrichaceae</taxon>
        <taxon>Ceratodon</taxon>
    </lineage>
</organism>
<name>A0A8T0J5U4_CERPU</name>